<dbReference type="InterPro" id="IPR018755">
    <property type="entry name" value="Phage_Mu_Gp48"/>
</dbReference>
<comment type="caution">
    <text evidence="1">The sequence shown here is derived from an EMBL/GenBank/DDBJ whole genome shotgun (WGS) entry which is preliminary data.</text>
</comment>
<dbReference type="Pfam" id="PF10076">
    <property type="entry name" value="Phage_Mu_Gp48"/>
    <property type="match status" value="1"/>
</dbReference>
<name>A0A9X4RPQ1_9BACT</name>
<sequence length="184" mass="20916">MSVNKDTLRLLFPVELGGDHDADLELDAKHLDIAQASAETLLTEMFPDTTNLLLVDWERVLGLTPGVDDPLQYRRGKIVRKIREKGGLSIPYFIRLAEALGYVVEIVEPLPFMAGWGAAGDELFDDSVIYQWGLEIYNQPIYEFRADGSAAGEMLSWWDSQTLLEELFRELKPAHTFVYFSYII</sequence>
<dbReference type="AlphaFoldDB" id="A0A9X4RPQ1"/>
<dbReference type="Proteomes" id="UP001154240">
    <property type="component" value="Unassembled WGS sequence"/>
</dbReference>
<keyword evidence="2" id="KW-1185">Reference proteome</keyword>
<accession>A0A9X4RPQ1</accession>
<protein>
    <submittedName>
        <fullName evidence="1">DUF2313 domain-containing protein</fullName>
    </submittedName>
</protein>
<proteinExistence type="predicted"/>
<organism evidence="1 2">
    <name type="scientific">Thiovibrio frasassiensis</name>
    <dbReference type="NCBI Taxonomy" id="2984131"/>
    <lineage>
        <taxon>Bacteria</taxon>
        <taxon>Pseudomonadati</taxon>
        <taxon>Thermodesulfobacteriota</taxon>
        <taxon>Desulfobulbia</taxon>
        <taxon>Desulfobulbales</taxon>
        <taxon>Thiovibrionaceae</taxon>
        <taxon>Thiovibrio</taxon>
    </lineage>
</organism>
<dbReference type="EMBL" id="JAPHEH010000001">
    <property type="protein sequence ID" value="MDG4475447.1"/>
    <property type="molecule type" value="Genomic_DNA"/>
</dbReference>
<evidence type="ECO:0000313" key="2">
    <source>
        <dbReference type="Proteomes" id="UP001154240"/>
    </source>
</evidence>
<reference evidence="1" key="2">
    <citation type="submission" date="2022-10" db="EMBL/GenBank/DDBJ databases">
        <authorList>
            <person name="Aronson H.S."/>
        </authorList>
    </citation>
    <scope>NUCLEOTIDE SEQUENCE</scope>
    <source>
        <strain evidence="1">RS19-109</strain>
    </source>
</reference>
<dbReference type="RefSeq" id="WP_307632419.1">
    <property type="nucleotide sequence ID" value="NZ_JAPHEH010000001.1"/>
</dbReference>
<reference evidence="1" key="1">
    <citation type="journal article" date="2022" name="bioRxiv">
        <title>Thiovibrio frasassiensisgen. nov., sp. nov., an autotrophic, elemental sulfur disproportionating bacterium isolated from sulfidic karst sediment, and proposal of Thiovibrionaceae fam. nov.</title>
        <authorList>
            <person name="Aronson H."/>
            <person name="Thomas C."/>
            <person name="Bhattacharyya M."/>
            <person name="Eckstein S."/>
            <person name="Jensen S."/>
            <person name="Barco R."/>
            <person name="Macalady J."/>
            <person name="Amend J."/>
        </authorList>
    </citation>
    <scope>NUCLEOTIDE SEQUENCE</scope>
    <source>
        <strain evidence="1">RS19-109</strain>
    </source>
</reference>
<evidence type="ECO:0000313" key="1">
    <source>
        <dbReference type="EMBL" id="MDG4475447.1"/>
    </source>
</evidence>
<gene>
    <name evidence="1" type="ORF">OLX77_04650</name>
</gene>